<feature type="compositionally biased region" description="Gly residues" evidence="1">
    <location>
        <begin position="71"/>
        <end position="80"/>
    </location>
</feature>
<evidence type="ECO:0008006" key="4">
    <source>
        <dbReference type="Google" id="ProtNLM"/>
    </source>
</evidence>
<sequence length="123" mass="13091">MTFLDNGVRGTGLHSDGWTYSAPKDAAHHPLRARHRWKRAHRVVTDRIGSCDLPLRERTSGAGPHTPTGRPDGGGTGSGHVGHRDTAAQVGAPSETRWVARTGIASHPLRTHSPTPSPGGMSR</sequence>
<proteinExistence type="predicted"/>
<keyword evidence="3" id="KW-1185">Reference proteome</keyword>
<evidence type="ECO:0000313" key="3">
    <source>
        <dbReference type="Proteomes" id="UP001501563"/>
    </source>
</evidence>
<evidence type="ECO:0000256" key="1">
    <source>
        <dbReference type="SAM" id="MobiDB-lite"/>
    </source>
</evidence>
<organism evidence="2 3">
    <name type="scientific">Streptomyces lannensis</name>
    <dbReference type="NCBI Taxonomy" id="766498"/>
    <lineage>
        <taxon>Bacteria</taxon>
        <taxon>Bacillati</taxon>
        <taxon>Actinomycetota</taxon>
        <taxon>Actinomycetes</taxon>
        <taxon>Kitasatosporales</taxon>
        <taxon>Streptomycetaceae</taxon>
        <taxon>Streptomyces</taxon>
    </lineage>
</organism>
<dbReference type="EMBL" id="BAAAZA010000006">
    <property type="protein sequence ID" value="GAA3859746.1"/>
    <property type="molecule type" value="Genomic_DNA"/>
</dbReference>
<feature type="region of interest" description="Disordered" evidence="1">
    <location>
        <begin position="1"/>
        <end position="36"/>
    </location>
</feature>
<comment type="caution">
    <text evidence="2">The sequence shown here is derived from an EMBL/GenBank/DDBJ whole genome shotgun (WGS) entry which is preliminary data.</text>
</comment>
<gene>
    <name evidence="2" type="ORF">GCM10022207_24250</name>
</gene>
<evidence type="ECO:0000313" key="2">
    <source>
        <dbReference type="EMBL" id="GAA3859746.1"/>
    </source>
</evidence>
<reference evidence="3" key="1">
    <citation type="journal article" date="2019" name="Int. J. Syst. Evol. Microbiol.">
        <title>The Global Catalogue of Microorganisms (GCM) 10K type strain sequencing project: providing services to taxonomists for standard genome sequencing and annotation.</title>
        <authorList>
            <consortium name="The Broad Institute Genomics Platform"/>
            <consortium name="The Broad Institute Genome Sequencing Center for Infectious Disease"/>
            <person name="Wu L."/>
            <person name="Ma J."/>
        </authorList>
    </citation>
    <scope>NUCLEOTIDE SEQUENCE [LARGE SCALE GENOMIC DNA]</scope>
    <source>
        <strain evidence="3">JCM 16578</strain>
    </source>
</reference>
<name>A0ABP7JYX7_9ACTN</name>
<dbReference type="Proteomes" id="UP001501563">
    <property type="component" value="Unassembled WGS sequence"/>
</dbReference>
<protein>
    <recommendedName>
        <fullName evidence="4">Transposase</fullName>
    </recommendedName>
</protein>
<accession>A0ABP7JYX7</accession>
<feature type="region of interest" description="Disordered" evidence="1">
    <location>
        <begin position="51"/>
        <end position="123"/>
    </location>
</feature>